<dbReference type="Gene3D" id="1.10.3210.10">
    <property type="entry name" value="Hypothetical protein af1432"/>
    <property type="match status" value="1"/>
</dbReference>
<dbReference type="EC" id="3.1.4.52" evidence="3"/>
<feature type="compositionally biased region" description="Low complexity" evidence="1">
    <location>
        <begin position="101"/>
        <end position="110"/>
    </location>
</feature>
<dbReference type="InterPro" id="IPR052020">
    <property type="entry name" value="Cyclic_di-GMP/3'3'-cGAMP_PDE"/>
</dbReference>
<evidence type="ECO:0000259" key="2">
    <source>
        <dbReference type="PROSITE" id="PS51832"/>
    </source>
</evidence>
<dbReference type="AlphaFoldDB" id="A0A5C6AD03"/>
<accession>A0A5C6AD03</accession>
<dbReference type="GO" id="GO:0071111">
    <property type="term" value="F:cyclic-guanylate-specific phosphodiesterase activity"/>
    <property type="evidence" value="ECO:0007669"/>
    <property type="project" value="UniProtKB-EC"/>
</dbReference>
<dbReference type="Proteomes" id="UP000317421">
    <property type="component" value="Unassembled WGS sequence"/>
</dbReference>
<dbReference type="OrthoDB" id="9759601at2"/>
<evidence type="ECO:0000313" key="3">
    <source>
        <dbReference type="EMBL" id="TWT96941.1"/>
    </source>
</evidence>
<comment type="caution">
    <text evidence="3">The sequence shown here is derived from an EMBL/GenBank/DDBJ whole genome shotgun (WGS) entry which is preliminary data.</text>
</comment>
<dbReference type="CDD" id="cd00077">
    <property type="entry name" value="HDc"/>
    <property type="match status" value="1"/>
</dbReference>
<reference evidence="3 4" key="1">
    <citation type="submission" date="2019-02" db="EMBL/GenBank/DDBJ databases">
        <title>Deep-cultivation of Planctomycetes and their phenomic and genomic characterization uncovers novel biology.</title>
        <authorList>
            <person name="Wiegand S."/>
            <person name="Jogler M."/>
            <person name="Boedeker C."/>
            <person name="Pinto D."/>
            <person name="Vollmers J."/>
            <person name="Rivas-Marin E."/>
            <person name="Kohn T."/>
            <person name="Peeters S.H."/>
            <person name="Heuer A."/>
            <person name="Rast P."/>
            <person name="Oberbeckmann S."/>
            <person name="Bunk B."/>
            <person name="Jeske O."/>
            <person name="Meyerdierks A."/>
            <person name="Storesund J.E."/>
            <person name="Kallscheuer N."/>
            <person name="Luecker S."/>
            <person name="Lage O.M."/>
            <person name="Pohl T."/>
            <person name="Merkel B.J."/>
            <person name="Hornburger P."/>
            <person name="Mueller R.-W."/>
            <person name="Bruemmer F."/>
            <person name="Labrenz M."/>
            <person name="Spormann A.M."/>
            <person name="Op Den Camp H."/>
            <person name="Overmann J."/>
            <person name="Amann R."/>
            <person name="Jetten M.S.M."/>
            <person name="Mascher T."/>
            <person name="Medema M.H."/>
            <person name="Devos D.P."/>
            <person name="Kaster A.-K."/>
            <person name="Ovreas L."/>
            <person name="Rohde M."/>
            <person name="Galperin M.Y."/>
            <person name="Jogler C."/>
        </authorList>
    </citation>
    <scope>NUCLEOTIDE SEQUENCE [LARGE SCALE GENOMIC DNA]</scope>
    <source>
        <strain evidence="3 4">Pla108</strain>
    </source>
</reference>
<dbReference type="SUPFAM" id="SSF109604">
    <property type="entry name" value="HD-domain/PDEase-like"/>
    <property type="match status" value="1"/>
</dbReference>
<dbReference type="PROSITE" id="PS51832">
    <property type="entry name" value="HD_GYP"/>
    <property type="match status" value="1"/>
</dbReference>
<dbReference type="EMBL" id="SJPR01000003">
    <property type="protein sequence ID" value="TWT96941.1"/>
    <property type="molecule type" value="Genomic_DNA"/>
</dbReference>
<evidence type="ECO:0000256" key="1">
    <source>
        <dbReference type="SAM" id="MobiDB-lite"/>
    </source>
</evidence>
<dbReference type="InterPro" id="IPR003607">
    <property type="entry name" value="HD/PDEase_dom"/>
</dbReference>
<name>A0A5C6AD03_9BACT</name>
<gene>
    <name evidence="3" type="primary">rpfG_3</name>
    <name evidence="3" type="ORF">Pla108_27180</name>
</gene>
<protein>
    <submittedName>
        <fullName evidence="3">Cyclic di-GMP phosphodiesterase response regulator RpfG</fullName>
        <ecNumber evidence="3">3.1.4.52</ecNumber>
    </submittedName>
</protein>
<keyword evidence="4" id="KW-1185">Reference proteome</keyword>
<dbReference type="PANTHER" id="PTHR45228">
    <property type="entry name" value="CYCLIC DI-GMP PHOSPHODIESTERASE TM_0186-RELATED"/>
    <property type="match status" value="1"/>
</dbReference>
<feature type="domain" description="HD-GYP" evidence="2">
    <location>
        <begin position="1"/>
        <end position="127"/>
    </location>
</feature>
<dbReference type="Pfam" id="PF13487">
    <property type="entry name" value="HD_5"/>
    <property type="match status" value="1"/>
</dbReference>
<feature type="region of interest" description="Disordered" evidence="1">
    <location>
        <begin position="99"/>
        <end position="131"/>
    </location>
</feature>
<sequence length="131" mass="14402">MCDTLGPDETTSFRTHTDAGPQIIEAATSPLMKFAARIAKTHHEKWDGSGYPLKLQGEDIPLEGRIVAVADVFDALSSKRPYKPAFPIKKCFEILEEGAASTSTRPSSTPFWRGRTKSSKSKSSTPMIECR</sequence>
<dbReference type="PANTHER" id="PTHR45228:SF1">
    <property type="entry name" value="CYCLIC DI-GMP PHOSPHODIESTERASE TM_0186"/>
    <property type="match status" value="1"/>
</dbReference>
<keyword evidence="3" id="KW-0378">Hydrolase</keyword>
<dbReference type="RefSeq" id="WP_146445439.1">
    <property type="nucleotide sequence ID" value="NZ_SJPR01000003.1"/>
</dbReference>
<evidence type="ECO:0000313" key="4">
    <source>
        <dbReference type="Proteomes" id="UP000317421"/>
    </source>
</evidence>
<organism evidence="3 4">
    <name type="scientific">Botrimarina colliarenosi</name>
    <dbReference type="NCBI Taxonomy" id="2528001"/>
    <lineage>
        <taxon>Bacteria</taxon>
        <taxon>Pseudomonadati</taxon>
        <taxon>Planctomycetota</taxon>
        <taxon>Planctomycetia</taxon>
        <taxon>Pirellulales</taxon>
        <taxon>Lacipirellulaceae</taxon>
        <taxon>Botrimarina</taxon>
    </lineage>
</organism>
<dbReference type="InterPro" id="IPR037522">
    <property type="entry name" value="HD_GYP_dom"/>
</dbReference>
<proteinExistence type="predicted"/>